<keyword evidence="2" id="KW-0521">NADP</keyword>
<dbReference type="HOGENOM" id="CLU_010194_15_2_1"/>
<dbReference type="GO" id="GO:0016491">
    <property type="term" value="F:oxidoreductase activity"/>
    <property type="evidence" value="ECO:0007669"/>
    <property type="project" value="UniProtKB-KW"/>
</dbReference>
<dbReference type="PANTHER" id="PTHR43477">
    <property type="entry name" value="DIHYDROANTICAPSIN 7-DEHYDROGENASE"/>
    <property type="match status" value="1"/>
</dbReference>
<organism evidence="4 5">
    <name type="scientific">Exophiala sideris</name>
    <dbReference type="NCBI Taxonomy" id="1016849"/>
    <lineage>
        <taxon>Eukaryota</taxon>
        <taxon>Fungi</taxon>
        <taxon>Dikarya</taxon>
        <taxon>Ascomycota</taxon>
        <taxon>Pezizomycotina</taxon>
        <taxon>Eurotiomycetes</taxon>
        <taxon>Chaetothyriomycetidae</taxon>
        <taxon>Chaetothyriales</taxon>
        <taxon>Herpotrichiellaceae</taxon>
        <taxon>Exophiala</taxon>
    </lineage>
</organism>
<dbReference type="EMBL" id="KN846952">
    <property type="protein sequence ID" value="KIV81931.1"/>
    <property type="molecule type" value="Genomic_DNA"/>
</dbReference>
<name>A0A0D1X2W4_9EURO</name>
<dbReference type="InterPro" id="IPR036291">
    <property type="entry name" value="NAD(P)-bd_dom_sf"/>
</dbReference>
<accession>A0A0D1X2W4</accession>
<reference evidence="4 5" key="1">
    <citation type="submission" date="2015-01" db="EMBL/GenBank/DDBJ databases">
        <title>The Genome Sequence of Exophiala sideris CBS121828.</title>
        <authorList>
            <consortium name="The Broad Institute Genomics Platform"/>
            <person name="Cuomo C."/>
            <person name="de Hoog S."/>
            <person name="Gorbushina A."/>
            <person name="Stielow B."/>
            <person name="Teixiera M."/>
            <person name="Abouelleil A."/>
            <person name="Chapman S.B."/>
            <person name="Priest M."/>
            <person name="Young S.K."/>
            <person name="Wortman J."/>
            <person name="Nusbaum C."/>
            <person name="Birren B."/>
        </authorList>
    </citation>
    <scope>NUCLEOTIDE SEQUENCE [LARGE SCALE GENOMIC DNA]</scope>
    <source>
        <strain evidence="4 5">CBS 121828</strain>
    </source>
</reference>
<evidence type="ECO:0008006" key="6">
    <source>
        <dbReference type="Google" id="ProtNLM"/>
    </source>
</evidence>
<dbReference type="PANTHER" id="PTHR43477:SF1">
    <property type="entry name" value="DIHYDROANTICAPSIN 7-DEHYDROGENASE"/>
    <property type="match status" value="1"/>
</dbReference>
<dbReference type="InterPro" id="IPR057571">
    <property type="entry name" value="SDR_PhqE-like"/>
</dbReference>
<evidence type="ECO:0000313" key="5">
    <source>
        <dbReference type="Proteomes" id="UP000053599"/>
    </source>
</evidence>
<proteinExistence type="inferred from homology"/>
<dbReference type="PRINTS" id="PR00081">
    <property type="entry name" value="GDHRDH"/>
</dbReference>
<dbReference type="SUPFAM" id="SSF51735">
    <property type="entry name" value="NAD(P)-binding Rossmann-fold domains"/>
    <property type="match status" value="1"/>
</dbReference>
<dbReference type="STRING" id="1016849.A0A0D1X2W4"/>
<evidence type="ECO:0000256" key="3">
    <source>
        <dbReference type="ARBA" id="ARBA00023002"/>
    </source>
</evidence>
<keyword evidence="3" id="KW-0560">Oxidoreductase</keyword>
<dbReference type="Proteomes" id="UP000053599">
    <property type="component" value="Unassembled WGS sequence"/>
</dbReference>
<evidence type="ECO:0000256" key="1">
    <source>
        <dbReference type="ARBA" id="ARBA00006484"/>
    </source>
</evidence>
<dbReference type="Pfam" id="PF23441">
    <property type="entry name" value="SDR"/>
    <property type="match status" value="1"/>
</dbReference>
<sequence length="265" mass="28551">MATHKYTTRLANTSVLIVGGTSGLGFGVAEALVEHGASNLYLSSSREPKVKASIDRLKKSYPDAKTNIVGLACDLATEETLESNIKDLFSKIDTKLDHIVFTAGDPLGMKSLEEVDLAFFKQCGMVRFFAPFFITKYGVKHLNPGVNSSITITTGAVAESPNKNWTTVASYAAGLAGMTRNLALELKPIRVNLIQPAAVETELWDGAFKTDEDKAKALKAFADKMATGQVGQVQDVTESFLYAMKDRNATGTVIRTDGGSFINKV</sequence>
<evidence type="ECO:0000256" key="2">
    <source>
        <dbReference type="ARBA" id="ARBA00022857"/>
    </source>
</evidence>
<comment type="similarity">
    <text evidence="1">Belongs to the short-chain dehydrogenases/reductases (SDR) family.</text>
</comment>
<evidence type="ECO:0000313" key="4">
    <source>
        <dbReference type="EMBL" id="KIV81931.1"/>
    </source>
</evidence>
<dbReference type="AlphaFoldDB" id="A0A0D1X2W4"/>
<dbReference type="OrthoDB" id="294295at2759"/>
<gene>
    <name evidence="4" type="ORF">PV11_04078</name>
</gene>
<dbReference type="InterPro" id="IPR002347">
    <property type="entry name" value="SDR_fam"/>
</dbReference>
<dbReference type="InterPro" id="IPR051122">
    <property type="entry name" value="SDR_DHRS6-like"/>
</dbReference>
<dbReference type="Gene3D" id="3.40.50.720">
    <property type="entry name" value="NAD(P)-binding Rossmann-like Domain"/>
    <property type="match status" value="1"/>
</dbReference>
<dbReference type="CDD" id="cd05233">
    <property type="entry name" value="SDR_c"/>
    <property type="match status" value="1"/>
</dbReference>
<protein>
    <recommendedName>
        <fullName evidence="6">NAD(P)-binding protein</fullName>
    </recommendedName>
</protein>